<dbReference type="EMBL" id="CP017755">
    <property type="protein sequence ID" value="AOZ09553.1"/>
    <property type="molecule type" value="Genomic_DNA"/>
</dbReference>
<dbReference type="RefSeq" id="WP_071019889.1">
    <property type="nucleotide sequence ID" value="NZ_CP017755.1"/>
</dbReference>
<dbReference type="PANTHER" id="PTHR42928:SF5">
    <property type="entry name" value="BLR1237 PROTEIN"/>
    <property type="match status" value="1"/>
</dbReference>
<feature type="chain" id="PRO_5047512630" evidence="2">
    <location>
        <begin position="27"/>
        <end position="328"/>
    </location>
</feature>
<comment type="similarity">
    <text evidence="1">Belongs to the UPF0065 (bug) family.</text>
</comment>
<dbReference type="Pfam" id="PF03401">
    <property type="entry name" value="TctC"/>
    <property type="match status" value="1"/>
</dbReference>
<keyword evidence="2" id="KW-0732">Signal</keyword>
<proteinExistence type="inferred from homology"/>
<dbReference type="InterPro" id="IPR005064">
    <property type="entry name" value="BUG"/>
</dbReference>
<evidence type="ECO:0000313" key="3">
    <source>
        <dbReference type="EMBL" id="AOZ09553.1"/>
    </source>
</evidence>
<dbReference type="Gene3D" id="3.40.190.150">
    <property type="entry name" value="Bordetella uptake gene, domain 1"/>
    <property type="match status" value="1"/>
</dbReference>
<dbReference type="PIRSF" id="PIRSF017082">
    <property type="entry name" value="YflP"/>
    <property type="match status" value="1"/>
</dbReference>
<dbReference type="SUPFAM" id="SSF53850">
    <property type="entry name" value="Periplasmic binding protein-like II"/>
    <property type="match status" value="1"/>
</dbReference>
<evidence type="ECO:0000313" key="4">
    <source>
        <dbReference type="Proteomes" id="UP000177515"/>
    </source>
</evidence>
<evidence type="ECO:0000256" key="2">
    <source>
        <dbReference type="SAM" id="SignalP"/>
    </source>
</evidence>
<gene>
    <name evidence="3" type="ORF">BKK80_27835</name>
</gene>
<dbReference type="Proteomes" id="UP000177515">
    <property type="component" value="Chromosome 2"/>
</dbReference>
<keyword evidence="4" id="KW-1185">Reference proteome</keyword>
<evidence type="ECO:0000256" key="1">
    <source>
        <dbReference type="ARBA" id="ARBA00006987"/>
    </source>
</evidence>
<protein>
    <submittedName>
        <fullName evidence="3">Twin-arginine translocation pathway signal protein</fullName>
    </submittedName>
</protein>
<dbReference type="CDD" id="cd07012">
    <property type="entry name" value="PBP2_Bug_TTT"/>
    <property type="match status" value="1"/>
</dbReference>
<dbReference type="InterPro" id="IPR042100">
    <property type="entry name" value="Bug_dom1"/>
</dbReference>
<name>A0ABM6FCT1_9BURK</name>
<dbReference type="PANTHER" id="PTHR42928">
    <property type="entry name" value="TRICARBOXYLATE-BINDING PROTEIN"/>
    <property type="match status" value="1"/>
</dbReference>
<reference evidence="3 4" key="1">
    <citation type="submission" date="2016-10" db="EMBL/GenBank/DDBJ databases">
        <title>Complete genome sequences of three Cupriavidus strains isolated from various Malaysian environments.</title>
        <authorList>
            <person name="Abdullah A.A.-A."/>
            <person name="Shafie N.A.H."/>
            <person name="Lau N.S."/>
        </authorList>
    </citation>
    <scope>NUCLEOTIDE SEQUENCE [LARGE SCALE GENOMIC DNA]</scope>
    <source>
        <strain evidence="3 4">USMAA1020</strain>
    </source>
</reference>
<sequence length="328" mass="33120">MKAPPLIAALAAACLLTSLVSPGAGAQAFPNRPIRLVVPFGAGGITDSVARLVGQAWGGSLGQGVVIENRPGAGGVIAAQAAARAAPDGYTVFMGTVGTQVVNPLIYAKGRLPYAPDTQFVPLGLVSRSPFLLAVGAAVPAGDFREFVGYARQHPGALNYGSAGNASAPHIGIELLKQSAGIKLEHIPFKSGAEAVNAAIGGNVGVVLDAAPVILPQVDAGRLRALVVAGPRRLPGAPGVPTSKEAGLPAFDVSSWNALYVPAGTPPEVVGRLSVALRAALASPVLRSRLAAQGSEPYSGSAQEYAQVMQAEKAKWAAVVSAARITAE</sequence>
<feature type="signal peptide" evidence="2">
    <location>
        <begin position="1"/>
        <end position="26"/>
    </location>
</feature>
<dbReference type="Gene3D" id="3.40.190.10">
    <property type="entry name" value="Periplasmic binding protein-like II"/>
    <property type="match status" value="1"/>
</dbReference>
<accession>A0ABM6FCT1</accession>
<organism evidence="3 4">
    <name type="scientific">Cupriavidus malaysiensis</name>
    <dbReference type="NCBI Taxonomy" id="367825"/>
    <lineage>
        <taxon>Bacteria</taxon>
        <taxon>Pseudomonadati</taxon>
        <taxon>Pseudomonadota</taxon>
        <taxon>Betaproteobacteria</taxon>
        <taxon>Burkholderiales</taxon>
        <taxon>Burkholderiaceae</taxon>
        <taxon>Cupriavidus</taxon>
    </lineage>
</organism>